<dbReference type="Pfam" id="PF00528">
    <property type="entry name" value="BPD_transp_1"/>
    <property type="match status" value="1"/>
</dbReference>
<evidence type="ECO:0000256" key="3">
    <source>
        <dbReference type="ARBA" id="ARBA00022475"/>
    </source>
</evidence>
<evidence type="ECO:0000259" key="9">
    <source>
        <dbReference type="PROSITE" id="PS50928"/>
    </source>
</evidence>
<name>A0A1H1Y6D9_9MICO</name>
<evidence type="ECO:0000256" key="4">
    <source>
        <dbReference type="ARBA" id="ARBA00022692"/>
    </source>
</evidence>
<dbReference type="Proteomes" id="UP000199597">
    <property type="component" value="Chromosome I"/>
</dbReference>
<evidence type="ECO:0000256" key="6">
    <source>
        <dbReference type="ARBA" id="ARBA00023136"/>
    </source>
</evidence>
<feature type="transmembrane region" description="Helical" evidence="7">
    <location>
        <begin position="282"/>
        <end position="302"/>
    </location>
</feature>
<feature type="region of interest" description="Disordered" evidence="8">
    <location>
        <begin position="1"/>
        <end position="23"/>
    </location>
</feature>
<dbReference type="InterPro" id="IPR035906">
    <property type="entry name" value="MetI-like_sf"/>
</dbReference>
<keyword evidence="3" id="KW-1003">Cell membrane</keyword>
<dbReference type="PROSITE" id="PS50928">
    <property type="entry name" value="ABC_TM1"/>
    <property type="match status" value="1"/>
</dbReference>
<feature type="transmembrane region" description="Helical" evidence="7">
    <location>
        <begin position="119"/>
        <end position="145"/>
    </location>
</feature>
<proteinExistence type="inferred from homology"/>
<comment type="subcellular location">
    <subcellularLocation>
        <location evidence="1 7">Cell membrane</location>
        <topology evidence="1 7">Multi-pass membrane protein</topology>
    </subcellularLocation>
</comment>
<feature type="domain" description="ABC transmembrane type-1" evidence="9">
    <location>
        <begin position="119"/>
        <end position="303"/>
    </location>
</feature>
<dbReference type="STRING" id="1136497.SAMN04489752_3568"/>
<keyword evidence="4 7" id="KW-0812">Transmembrane</keyword>
<keyword evidence="5 7" id="KW-1133">Transmembrane helix</keyword>
<protein>
    <submittedName>
        <fullName evidence="10">NitT/TauT family transport system permease protein</fullName>
    </submittedName>
</protein>
<gene>
    <name evidence="10" type="ORF">SAMN04489752_3568</name>
</gene>
<evidence type="ECO:0000256" key="1">
    <source>
        <dbReference type="ARBA" id="ARBA00004651"/>
    </source>
</evidence>
<dbReference type="AlphaFoldDB" id="A0A1H1Y6D9"/>
<accession>A0A1H1Y6D9</accession>
<evidence type="ECO:0000256" key="5">
    <source>
        <dbReference type="ARBA" id="ARBA00022989"/>
    </source>
</evidence>
<dbReference type="Gene3D" id="1.10.3720.10">
    <property type="entry name" value="MetI-like"/>
    <property type="match status" value="1"/>
</dbReference>
<feature type="transmembrane region" description="Helical" evidence="7">
    <location>
        <begin position="250"/>
        <end position="270"/>
    </location>
</feature>
<evidence type="ECO:0000256" key="2">
    <source>
        <dbReference type="ARBA" id="ARBA00022448"/>
    </source>
</evidence>
<reference evidence="11" key="1">
    <citation type="submission" date="2016-10" db="EMBL/GenBank/DDBJ databases">
        <authorList>
            <person name="Varghese N."/>
            <person name="Submissions S."/>
        </authorList>
    </citation>
    <scope>NUCLEOTIDE SEQUENCE [LARGE SCALE GENOMIC DNA]</scope>
    <source>
        <strain evidence="11">DSM 23676</strain>
    </source>
</reference>
<dbReference type="GO" id="GO:0005886">
    <property type="term" value="C:plasma membrane"/>
    <property type="evidence" value="ECO:0007669"/>
    <property type="project" value="UniProtKB-SubCell"/>
</dbReference>
<dbReference type="SUPFAM" id="SSF161098">
    <property type="entry name" value="MetI-like"/>
    <property type="match status" value="1"/>
</dbReference>
<evidence type="ECO:0000256" key="7">
    <source>
        <dbReference type="RuleBase" id="RU363032"/>
    </source>
</evidence>
<keyword evidence="6 7" id="KW-0472">Membrane</keyword>
<dbReference type="EMBL" id="LT629766">
    <property type="protein sequence ID" value="SDT16993.1"/>
    <property type="molecule type" value="Genomic_DNA"/>
</dbReference>
<evidence type="ECO:0000313" key="11">
    <source>
        <dbReference type="Proteomes" id="UP000199597"/>
    </source>
</evidence>
<keyword evidence="11" id="KW-1185">Reference proteome</keyword>
<evidence type="ECO:0000313" key="10">
    <source>
        <dbReference type="EMBL" id="SDT16993.1"/>
    </source>
</evidence>
<dbReference type="PANTHER" id="PTHR30151">
    <property type="entry name" value="ALKANE SULFONATE ABC TRANSPORTER-RELATED, MEMBRANE SUBUNIT"/>
    <property type="match status" value="1"/>
</dbReference>
<keyword evidence="2 7" id="KW-0813">Transport</keyword>
<dbReference type="RefSeq" id="WP_157689196.1">
    <property type="nucleotide sequence ID" value="NZ_LT629766.1"/>
</dbReference>
<dbReference type="GO" id="GO:0055085">
    <property type="term" value="P:transmembrane transport"/>
    <property type="evidence" value="ECO:0007669"/>
    <property type="project" value="InterPro"/>
</dbReference>
<dbReference type="InterPro" id="IPR000515">
    <property type="entry name" value="MetI-like"/>
</dbReference>
<dbReference type="PANTHER" id="PTHR30151:SF20">
    <property type="entry name" value="ABC TRANSPORTER PERMEASE PROTEIN HI_0355-RELATED"/>
    <property type="match status" value="1"/>
</dbReference>
<feature type="transmembrane region" description="Helical" evidence="7">
    <location>
        <begin position="65"/>
        <end position="85"/>
    </location>
</feature>
<comment type="similarity">
    <text evidence="7">Belongs to the binding-protein-dependent transport system permease family.</text>
</comment>
<evidence type="ECO:0000256" key="8">
    <source>
        <dbReference type="SAM" id="MobiDB-lite"/>
    </source>
</evidence>
<organism evidence="10 11">
    <name type="scientific">Brevibacterium siliguriense</name>
    <dbReference type="NCBI Taxonomy" id="1136497"/>
    <lineage>
        <taxon>Bacteria</taxon>
        <taxon>Bacillati</taxon>
        <taxon>Actinomycetota</taxon>
        <taxon>Actinomycetes</taxon>
        <taxon>Micrococcales</taxon>
        <taxon>Brevibacteriaceae</taxon>
        <taxon>Brevibacterium</taxon>
    </lineage>
</organism>
<sequence length="311" mass="33316">MTEAVTTDENNNGQGSGSSGGHDGYRSCRQAGGIIHNPAKLPARQPYDDSGILVERRRDRLNNRIAVWGLRVGVFVVFVAAWDLLVRGGIMDPTLVSRPSDVGLAFVAQLVDPTFWDDVLATFGGAMAGLATGAVAGIILAVVFTRIPVLYTAMRPFLTLLNSLPRPALAPIFILWFGLGFTPKALVAFTMVFFLLLTSTMGALESIEHDISQLTKSLGMTKIQRFFKIEIPAALPSIIGGLRLGAVYSILGAVVAEMVGSYVGLGQRIVIATNNFQVAETFAILVAMGLLAMLLDIAISGLHKVVSDWTR</sequence>
<dbReference type="OrthoDB" id="7274389at2"/>
<dbReference type="CDD" id="cd06261">
    <property type="entry name" value="TM_PBP2"/>
    <property type="match status" value="1"/>
</dbReference>